<keyword evidence="1" id="KW-0472">Membrane</keyword>
<keyword evidence="1" id="KW-0812">Transmembrane</keyword>
<dbReference type="EMBL" id="NQMN01000001">
    <property type="protein sequence ID" value="PAF55539.1"/>
    <property type="molecule type" value="Genomic_DNA"/>
</dbReference>
<accession>A0ABX4H6K6</accession>
<gene>
    <name evidence="2" type="ORF">CJF60_02580</name>
</gene>
<protein>
    <recommendedName>
        <fullName evidence="4">DUF4064 domain-containing protein</fullName>
    </recommendedName>
</protein>
<name>A0ABX4H6K6_9BACT</name>
<proteinExistence type="predicted"/>
<evidence type="ECO:0008006" key="4">
    <source>
        <dbReference type="Google" id="ProtNLM"/>
    </source>
</evidence>
<reference evidence="2" key="1">
    <citation type="submission" date="2017-08" db="EMBL/GenBank/DDBJ databases">
        <authorList>
            <person name="Alvarez-Ponce D."/>
            <person name="Weitzman C.L."/>
            <person name="Tillett R.L."/>
            <person name="Sandmeier F.C."/>
            <person name="Tracy C.R."/>
        </authorList>
    </citation>
    <scope>NUCLEOTIDE SEQUENCE [LARGE SCALE GENOMIC DNA]</scope>
    <source>
        <strain evidence="2">PS6</strain>
    </source>
</reference>
<evidence type="ECO:0000256" key="1">
    <source>
        <dbReference type="SAM" id="Phobius"/>
    </source>
</evidence>
<sequence>MDMNKRIKGASIYYAVFGVVWAVFLTAALIIYLVASQRTETNEFEQTFTVQISFELFMPLVIMIAFTAIALLSYIIQGIILVAMLNSRQHIYGNSWLFMLISIFVGASLAIYTAVKVSKALKNYEEENPRDDYYNFEKDAEKE</sequence>
<keyword evidence="3" id="KW-1185">Reference proteome</keyword>
<organism evidence="2 3">
    <name type="scientific">Mycoplasmopsis agassizii</name>
    <dbReference type="NCBI Taxonomy" id="33922"/>
    <lineage>
        <taxon>Bacteria</taxon>
        <taxon>Bacillati</taxon>
        <taxon>Mycoplasmatota</taxon>
        <taxon>Mycoplasmoidales</taxon>
        <taxon>Metamycoplasmataceae</taxon>
        <taxon>Mycoplasmopsis</taxon>
    </lineage>
</organism>
<dbReference type="Proteomes" id="UP000217033">
    <property type="component" value="Unassembled WGS sequence"/>
</dbReference>
<feature type="transmembrane region" description="Helical" evidence="1">
    <location>
        <begin position="96"/>
        <end position="115"/>
    </location>
</feature>
<feature type="transmembrane region" description="Helical" evidence="1">
    <location>
        <begin position="12"/>
        <end position="36"/>
    </location>
</feature>
<keyword evidence="1" id="KW-1133">Transmembrane helix</keyword>
<comment type="caution">
    <text evidence="2">The sequence shown here is derived from an EMBL/GenBank/DDBJ whole genome shotgun (WGS) entry which is preliminary data.</text>
</comment>
<feature type="transmembrane region" description="Helical" evidence="1">
    <location>
        <begin position="56"/>
        <end position="84"/>
    </location>
</feature>
<evidence type="ECO:0000313" key="2">
    <source>
        <dbReference type="EMBL" id="PAF55539.1"/>
    </source>
</evidence>
<evidence type="ECO:0000313" key="3">
    <source>
        <dbReference type="Proteomes" id="UP000217033"/>
    </source>
</evidence>